<gene>
    <name evidence="2" type="ORF">ACFPN6_36540</name>
</gene>
<accession>A0ABW0DL72</accession>
<name>A0ABW0DL72_STRFI</name>
<organism evidence="2 3">
    <name type="scientific">Streptomyces fimbriatus</name>
    <dbReference type="NCBI Taxonomy" id="68197"/>
    <lineage>
        <taxon>Bacteria</taxon>
        <taxon>Bacillati</taxon>
        <taxon>Actinomycetota</taxon>
        <taxon>Actinomycetes</taxon>
        <taxon>Kitasatosporales</taxon>
        <taxon>Streptomycetaceae</taxon>
        <taxon>Streptomyces</taxon>
    </lineage>
</organism>
<dbReference type="Proteomes" id="UP001596156">
    <property type="component" value="Unassembled WGS sequence"/>
</dbReference>
<evidence type="ECO:0000313" key="3">
    <source>
        <dbReference type="Proteomes" id="UP001596156"/>
    </source>
</evidence>
<sequence length="236" mass="25913">MQRERRSEYEPPQPAGRERPADDEYALLRDGAGELEGLWISDVRQADDAFIGAVLDRHGMRGDLTTSRYRVVRNTFNDRGGVFVRFVGDETTAGDGGLPRRVLVVGDDQYLVHEEFDAFSRDAVAGRIALLKTTIDEASASDLYSLYEVLAKTFGDRAPQTRAAMRAPLQCVTCLRAYSANLIHVRDMKRAGTPMAGTVSSRDGARQVAQALAMTACLDCGGEIAIWVYDPHAGNQ</sequence>
<reference evidence="3" key="1">
    <citation type="journal article" date="2019" name="Int. J. Syst. Evol. Microbiol.">
        <title>The Global Catalogue of Microorganisms (GCM) 10K type strain sequencing project: providing services to taxonomists for standard genome sequencing and annotation.</title>
        <authorList>
            <consortium name="The Broad Institute Genomics Platform"/>
            <consortium name="The Broad Institute Genome Sequencing Center for Infectious Disease"/>
            <person name="Wu L."/>
            <person name="Ma J."/>
        </authorList>
    </citation>
    <scope>NUCLEOTIDE SEQUENCE [LARGE SCALE GENOMIC DNA]</scope>
    <source>
        <strain evidence="3">CCM 8479</strain>
    </source>
</reference>
<protein>
    <submittedName>
        <fullName evidence="2">Uncharacterized protein</fullName>
    </submittedName>
</protein>
<evidence type="ECO:0000313" key="2">
    <source>
        <dbReference type="EMBL" id="MFC5229930.1"/>
    </source>
</evidence>
<keyword evidence="3" id="KW-1185">Reference proteome</keyword>
<comment type="caution">
    <text evidence="2">The sequence shown here is derived from an EMBL/GenBank/DDBJ whole genome shotgun (WGS) entry which is preliminary data.</text>
</comment>
<evidence type="ECO:0000256" key="1">
    <source>
        <dbReference type="SAM" id="MobiDB-lite"/>
    </source>
</evidence>
<dbReference type="EMBL" id="JBHSKL010000059">
    <property type="protein sequence ID" value="MFC5229930.1"/>
    <property type="molecule type" value="Genomic_DNA"/>
</dbReference>
<feature type="region of interest" description="Disordered" evidence="1">
    <location>
        <begin position="1"/>
        <end position="22"/>
    </location>
</feature>
<proteinExistence type="predicted"/>
<dbReference type="RefSeq" id="WP_344645364.1">
    <property type="nucleotide sequence ID" value="NZ_BAAASS010000015.1"/>
</dbReference>